<keyword evidence="2 5" id="KW-0456">Lyase</keyword>
<name>A0A7G7GB39_9BACT</name>
<dbReference type="InterPro" id="IPR008929">
    <property type="entry name" value="Chondroitin_lyas"/>
</dbReference>
<dbReference type="EMBL" id="CP055156">
    <property type="protein sequence ID" value="QNF34373.1"/>
    <property type="molecule type" value="Genomic_DNA"/>
</dbReference>
<evidence type="ECO:0000313" key="6">
    <source>
        <dbReference type="Proteomes" id="UP000515237"/>
    </source>
</evidence>
<evidence type="ECO:0000256" key="1">
    <source>
        <dbReference type="ARBA" id="ARBA00022729"/>
    </source>
</evidence>
<evidence type="ECO:0000313" key="5">
    <source>
        <dbReference type="EMBL" id="QNF34373.1"/>
    </source>
</evidence>
<evidence type="ECO:0000256" key="3">
    <source>
        <dbReference type="SAM" id="MobiDB-lite"/>
    </source>
</evidence>
<dbReference type="GO" id="GO:0016829">
    <property type="term" value="F:lyase activity"/>
    <property type="evidence" value="ECO:0007669"/>
    <property type="project" value="UniProtKB-KW"/>
</dbReference>
<keyword evidence="6" id="KW-1185">Reference proteome</keyword>
<gene>
    <name evidence="5" type="ORF">HUW51_17190</name>
</gene>
<accession>A0A7G7GB39</accession>
<evidence type="ECO:0000259" key="4">
    <source>
        <dbReference type="Pfam" id="PF05426"/>
    </source>
</evidence>
<dbReference type="GO" id="GO:0042597">
    <property type="term" value="C:periplasmic space"/>
    <property type="evidence" value="ECO:0007669"/>
    <property type="project" value="InterPro"/>
</dbReference>
<feature type="compositionally biased region" description="Polar residues" evidence="3">
    <location>
        <begin position="64"/>
        <end position="80"/>
    </location>
</feature>
<proteinExistence type="predicted"/>
<feature type="compositionally biased region" description="Pro residues" evidence="3">
    <location>
        <begin position="39"/>
        <end position="53"/>
    </location>
</feature>
<reference evidence="5 6" key="1">
    <citation type="journal article" date="2018" name="Int. J. Syst. Evol. Microbiol.">
        <title>Adhaeribacter swui sp. nov., isolated from wet mud.</title>
        <authorList>
            <person name="Kim D.U."/>
            <person name="Kim K.W."/>
            <person name="Kang M.S."/>
            <person name="Kim J.Y."/>
            <person name="Jang J.H."/>
            <person name="Kim M.K."/>
        </authorList>
    </citation>
    <scope>NUCLEOTIDE SEQUENCE [LARGE SCALE GENOMIC DNA]</scope>
    <source>
        <strain evidence="5 6">KCTC 52873</strain>
    </source>
</reference>
<feature type="region of interest" description="Disordered" evidence="3">
    <location>
        <begin position="25"/>
        <end position="86"/>
    </location>
</feature>
<dbReference type="InterPro" id="IPR008397">
    <property type="entry name" value="Alginate_lyase_dom"/>
</dbReference>
<dbReference type="Pfam" id="PF05426">
    <property type="entry name" value="Alginate_lyase"/>
    <property type="match status" value="1"/>
</dbReference>
<dbReference type="Proteomes" id="UP000515237">
    <property type="component" value="Chromosome"/>
</dbReference>
<dbReference type="SUPFAM" id="SSF48230">
    <property type="entry name" value="Chondroitin AC/alginate lyase"/>
    <property type="match status" value="1"/>
</dbReference>
<dbReference type="Gene3D" id="1.50.10.100">
    <property type="entry name" value="Chondroitin AC/alginate lyase"/>
    <property type="match status" value="1"/>
</dbReference>
<dbReference type="KEGG" id="aswu:HUW51_17190"/>
<keyword evidence="1" id="KW-0732">Signal</keyword>
<sequence>MDLKSILAIIVAFFTGKSDQEKAEVAKQIQDTLQEQLKPQPPKVVPQPPVTPEPKPEPPKAPTGQISGLTTNPNRLNSNKEAAKKGDKLMQKAINNVIKLGQDWLNQKVSYVTEKTKLIPGVKDSLHYFMSMAPYWHLIKGEWVRKDAQANGISEAIGDVTRLQKQLMPAVENLSKAYVATDDQNLKDKFAKRVIDICTSFFLDSKTGMMPSFIYANAVPGQVRVESAVEGRPFIIVANWLLFLQDSKFYTEAFRKGMQKWFADLAYWLEFSATGKKANEETVGNIASIYEAQLVAFNAFGGNMDYAAKRRAKAIARLFHDIAPDGGLPEEKKRVKAFMYHCKAIDAIYLCARIYNSLGQGIWYEERSGKMPLLEVIRYMLPYFMGKKRFNNSEKITYSYFVQPLRTALLVYEKYLTQQEKKDINTILEKNDPIRDGAPDLFDEPFLDWR</sequence>
<protein>
    <submittedName>
        <fullName evidence="5">Alginate lyase family protein</fullName>
    </submittedName>
</protein>
<dbReference type="RefSeq" id="WP_185270854.1">
    <property type="nucleotide sequence ID" value="NZ_CP055156.1"/>
</dbReference>
<organism evidence="5 6">
    <name type="scientific">Adhaeribacter swui</name>
    <dbReference type="NCBI Taxonomy" id="2086471"/>
    <lineage>
        <taxon>Bacteria</taxon>
        <taxon>Pseudomonadati</taxon>
        <taxon>Bacteroidota</taxon>
        <taxon>Cytophagia</taxon>
        <taxon>Cytophagales</taxon>
        <taxon>Hymenobacteraceae</taxon>
        <taxon>Adhaeribacter</taxon>
    </lineage>
</organism>
<dbReference type="AlphaFoldDB" id="A0A7G7GB39"/>
<evidence type="ECO:0000256" key="2">
    <source>
        <dbReference type="ARBA" id="ARBA00023239"/>
    </source>
</evidence>
<feature type="domain" description="Alginate lyase" evidence="4">
    <location>
        <begin position="123"/>
        <end position="389"/>
    </location>
</feature>